<dbReference type="GO" id="GO:0003677">
    <property type="term" value="F:DNA binding"/>
    <property type="evidence" value="ECO:0007669"/>
    <property type="project" value="UniProtKB-KW"/>
</dbReference>
<evidence type="ECO:0000256" key="2">
    <source>
        <dbReference type="ARBA" id="ARBA00023125"/>
    </source>
</evidence>
<sequence length="77" mass="9085">MRENSLKAFGLTVRFYRNELRISQEELAERCGFHRTYIGQVERGERNPSLINIITLCKSLEVTLPDFFVRYQQNSDS</sequence>
<evidence type="ECO:0000259" key="4">
    <source>
        <dbReference type="PROSITE" id="PS50943"/>
    </source>
</evidence>
<evidence type="ECO:0000313" key="5">
    <source>
        <dbReference type="EMBL" id="UOR06215.1"/>
    </source>
</evidence>
<dbReference type="AlphaFoldDB" id="A0A8T9SWK0"/>
<dbReference type="SUPFAM" id="SSF47413">
    <property type="entry name" value="lambda repressor-like DNA-binding domains"/>
    <property type="match status" value="1"/>
</dbReference>
<dbReference type="PANTHER" id="PTHR46797">
    <property type="entry name" value="HTH-TYPE TRANSCRIPTIONAL REGULATOR"/>
    <property type="match status" value="1"/>
</dbReference>
<keyword evidence="2" id="KW-0238">DNA-binding</keyword>
<evidence type="ECO:0000313" key="6">
    <source>
        <dbReference type="Proteomes" id="UP000829925"/>
    </source>
</evidence>
<organism evidence="5 6">
    <name type="scientific">Hymenobacter aerilatus</name>
    <dbReference type="NCBI Taxonomy" id="2932251"/>
    <lineage>
        <taxon>Bacteria</taxon>
        <taxon>Pseudomonadati</taxon>
        <taxon>Bacteroidota</taxon>
        <taxon>Cytophagia</taxon>
        <taxon>Cytophagales</taxon>
        <taxon>Hymenobacteraceae</taxon>
        <taxon>Hymenobacter</taxon>
    </lineage>
</organism>
<proteinExistence type="predicted"/>
<dbReference type="PANTHER" id="PTHR46797:SF23">
    <property type="entry name" value="HTH-TYPE TRANSCRIPTIONAL REGULATOR SUTR"/>
    <property type="match status" value="1"/>
</dbReference>
<evidence type="ECO:0000256" key="1">
    <source>
        <dbReference type="ARBA" id="ARBA00023015"/>
    </source>
</evidence>
<dbReference type="InterPro" id="IPR001387">
    <property type="entry name" value="Cro/C1-type_HTH"/>
</dbReference>
<keyword evidence="6" id="KW-1185">Reference proteome</keyword>
<keyword evidence="1" id="KW-0805">Transcription regulation</keyword>
<dbReference type="PROSITE" id="PS50943">
    <property type="entry name" value="HTH_CROC1"/>
    <property type="match status" value="1"/>
</dbReference>
<reference evidence="5 6" key="1">
    <citation type="submission" date="2022-04" db="EMBL/GenBank/DDBJ databases">
        <title>Hymenobacter sp. isolated from the air.</title>
        <authorList>
            <person name="Won M."/>
            <person name="Lee C.-M."/>
            <person name="Woen H.-Y."/>
            <person name="Kwon S.-W."/>
        </authorList>
    </citation>
    <scope>NUCLEOTIDE SEQUENCE [LARGE SCALE GENOMIC DNA]</scope>
    <source>
        <strain evidence="6">5413 J-13</strain>
    </source>
</reference>
<dbReference type="GO" id="GO:0003700">
    <property type="term" value="F:DNA-binding transcription factor activity"/>
    <property type="evidence" value="ECO:0007669"/>
    <property type="project" value="TreeGrafter"/>
</dbReference>
<dbReference type="Gene3D" id="1.10.260.40">
    <property type="entry name" value="lambda repressor-like DNA-binding domains"/>
    <property type="match status" value="1"/>
</dbReference>
<dbReference type="Proteomes" id="UP000829925">
    <property type="component" value="Chromosome"/>
</dbReference>
<gene>
    <name evidence="5" type="ORF">MUN82_03765</name>
</gene>
<accession>A0A8T9SWK0</accession>
<dbReference type="EMBL" id="CP095053">
    <property type="protein sequence ID" value="UOR06215.1"/>
    <property type="molecule type" value="Genomic_DNA"/>
</dbReference>
<dbReference type="Pfam" id="PF01381">
    <property type="entry name" value="HTH_3"/>
    <property type="match status" value="1"/>
</dbReference>
<dbReference type="REBASE" id="612817">
    <property type="entry name" value="C.Hsp5413J13ORF3775P"/>
</dbReference>
<dbReference type="GO" id="GO:0005829">
    <property type="term" value="C:cytosol"/>
    <property type="evidence" value="ECO:0007669"/>
    <property type="project" value="TreeGrafter"/>
</dbReference>
<keyword evidence="3" id="KW-0804">Transcription</keyword>
<name>A0A8T9SWK0_9BACT</name>
<feature type="domain" description="HTH cro/C1-type" evidence="4">
    <location>
        <begin position="13"/>
        <end position="67"/>
    </location>
</feature>
<dbReference type="InterPro" id="IPR010982">
    <property type="entry name" value="Lambda_DNA-bd_dom_sf"/>
</dbReference>
<evidence type="ECO:0000256" key="3">
    <source>
        <dbReference type="ARBA" id="ARBA00023163"/>
    </source>
</evidence>
<dbReference type="KEGG" id="haei:MUN82_03765"/>
<protein>
    <submittedName>
        <fullName evidence="5">Helix-turn-helix domain-containing protein</fullName>
    </submittedName>
</protein>
<dbReference type="InterPro" id="IPR050807">
    <property type="entry name" value="TransReg_Diox_bact_type"/>
</dbReference>
<dbReference type="SMART" id="SM00530">
    <property type="entry name" value="HTH_XRE"/>
    <property type="match status" value="1"/>
</dbReference>
<dbReference type="CDD" id="cd00093">
    <property type="entry name" value="HTH_XRE"/>
    <property type="match status" value="1"/>
</dbReference>
<dbReference type="RefSeq" id="WP_245095113.1">
    <property type="nucleotide sequence ID" value="NZ_CP095053.1"/>
</dbReference>